<keyword evidence="7" id="KW-1185">Reference proteome</keyword>
<organism evidence="6 7">
    <name type="scientific">Desertihabitans brevis</name>
    <dbReference type="NCBI Taxonomy" id="2268447"/>
    <lineage>
        <taxon>Bacteria</taxon>
        <taxon>Bacillati</taxon>
        <taxon>Actinomycetota</taxon>
        <taxon>Actinomycetes</taxon>
        <taxon>Propionibacteriales</taxon>
        <taxon>Propionibacteriaceae</taxon>
        <taxon>Desertihabitans</taxon>
    </lineage>
</organism>
<dbReference type="GO" id="GO:0005524">
    <property type="term" value="F:ATP binding"/>
    <property type="evidence" value="ECO:0007669"/>
    <property type="project" value="UniProtKB-KW"/>
</dbReference>
<sequence>MARPASWAASWASSAFSRTPPVASSMPMRRTLVRPRRTGPRRFRPALATPLRCSTVAPAPGCPPPRHRGARLAAQVRTLGVEEEFLLFRDGSARLAPVGEAVAHEATRRGTGQFEHEFKQPQAELATAPSVDLTEVADQLRDRRAELAAAARARDARLVAVGTSPVQDDAATTPHSRYRRMDELFGPVAVLNLTCGMHVHVGLDSDEERVGAVDRMQPWLPALTALSANSPFWGGDDTTYDSYRSIVWRQWPTAGGTQPFGSPAAYREAQQQLIRSGAALDEGMVYYSARLAERYPTVEVRVSDVCARSADAATIAGLTRALVSTAAEQWAEGRPAPRFRHELLRAAYWRAARFGVRERLVDPVDGSTVSAWDHIETLLEMVRPALDAAGDTQRVTEGLERIRSRGTGAALQRATRSAGSLSDVVDALAEATTEASTNAARSA</sequence>
<comment type="catalytic activity">
    <reaction evidence="4 5">
        <text>L-cysteine + L-glutamate + ATP = gamma-L-glutamyl-L-cysteine + ADP + phosphate + H(+)</text>
        <dbReference type="Rhea" id="RHEA:13285"/>
        <dbReference type="ChEBI" id="CHEBI:15378"/>
        <dbReference type="ChEBI" id="CHEBI:29985"/>
        <dbReference type="ChEBI" id="CHEBI:30616"/>
        <dbReference type="ChEBI" id="CHEBI:35235"/>
        <dbReference type="ChEBI" id="CHEBI:43474"/>
        <dbReference type="ChEBI" id="CHEBI:58173"/>
        <dbReference type="ChEBI" id="CHEBI:456216"/>
        <dbReference type="EC" id="6.3.2.2"/>
    </reaction>
</comment>
<dbReference type="Gene3D" id="3.30.590.20">
    <property type="match status" value="1"/>
</dbReference>
<evidence type="ECO:0000313" key="6">
    <source>
        <dbReference type="EMBL" id="RCK68596.1"/>
    </source>
</evidence>
<comment type="caution">
    <text evidence="6">The sequence shown here is derived from an EMBL/GenBank/DDBJ whole genome shotgun (WGS) entry which is preliminary data.</text>
</comment>
<accession>A0A367YRS7</accession>
<reference evidence="6 7" key="1">
    <citation type="submission" date="2018-07" db="EMBL/GenBank/DDBJ databases">
        <title>Desertimonas flava gen. nov. sp. nov.</title>
        <authorList>
            <person name="Liu S."/>
        </authorList>
    </citation>
    <scope>NUCLEOTIDE SEQUENCE [LARGE SCALE GENOMIC DNA]</scope>
    <source>
        <strain evidence="6 7">16Sb5-5</strain>
    </source>
</reference>
<keyword evidence="3 5" id="KW-0067">ATP-binding</keyword>
<dbReference type="PANTHER" id="PTHR36510">
    <property type="entry name" value="GLUTAMATE--CYSTEINE LIGASE 2-RELATED"/>
    <property type="match status" value="1"/>
</dbReference>
<proteinExistence type="inferred from homology"/>
<comment type="similarity">
    <text evidence="5">Belongs to the glutamate--cysteine ligase type 2 family. YbdK subfamily.</text>
</comment>
<dbReference type="InterPro" id="IPR006336">
    <property type="entry name" value="GCS2"/>
</dbReference>
<evidence type="ECO:0000256" key="5">
    <source>
        <dbReference type="HAMAP-Rule" id="MF_01609"/>
    </source>
</evidence>
<gene>
    <name evidence="6" type="ORF">DT076_15315</name>
</gene>
<dbReference type="EMBL" id="QOUI01000010">
    <property type="protein sequence ID" value="RCK68596.1"/>
    <property type="molecule type" value="Genomic_DNA"/>
</dbReference>
<protein>
    <recommendedName>
        <fullName evidence="5">Putative glutamate--cysteine ligase 2</fullName>
        <ecNumber evidence="5">6.3.2.2</ecNumber>
    </recommendedName>
    <alternativeName>
        <fullName evidence="5">Gamma-glutamylcysteine synthetase 2</fullName>
        <shortName evidence="5">GCS 2</shortName>
        <shortName evidence="5">Gamma-GCS 2</shortName>
    </alternativeName>
</protein>
<dbReference type="InterPro" id="IPR050141">
    <property type="entry name" value="GCL_type2/YbdK_subfam"/>
</dbReference>
<keyword evidence="1 5" id="KW-0436">Ligase</keyword>
<evidence type="ECO:0000256" key="1">
    <source>
        <dbReference type="ARBA" id="ARBA00022598"/>
    </source>
</evidence>
<dbReference type="PANTHER" id="PTHR36510:SF1">
    <property type="entry name" value="GLUTAMATE--CYSTEINE LIGASE 2-RELATED"/>
    <property type="match status" value="1"/>
</dbReference>
<dbReference type="HAMAP" id="MF_01609">
    <property type="entry name" value="Glu_cys_ligase_2"/>
    <property type="match status" value="1"/>
</dbReference>
<dbReference type="GO" id="GO:0004357">
    <property type="term" value="F:glutamate-cysteine ligase activity"/>
    <property type="evidence" value="ECO:0007669"/>
    <property type="project" value="UniProtKB-EC"/>
</dbReference>
<dbReference type="NCBIfam" id="TIGR02050">
    <property type="entry name" value="gshA_cyan_rel"/>
    <property type="match status" value="1"/>
</dbReference>
<name>A0A367YRS7_9ACTN</name>
<keyword evidence="2 5" id="KW-0547">Nucleotide-binding</keyword>
<dbReference type="SUPFAM" id="SSF55931">
    <property type="entry name" value="Glutamine synthetase/guanido kinase"/>
    <property type="match status" value="1"/>
</dbReference>
<comment type="function">
    <text evidence="5">ATP-dependent carboxylate-amine ligase which exhibits weak glutamate--cysteine ligase activity.</text>
</comment>
<dbReference type="AlphaFoldDB" id="A0A367YRS7"/>
<dbReference type="Pfam" id="PF04107">
    <property type="entry name" value="GCS2"/>
    <property type="match status" value="1"/>
</dbReference>
<evidence type="ECO:0000313" key="7">
    <source>
        <dbReference type="Proteomes" id="UP000252770"/>
    </source>
</evidence>
<dbReference type="GO" id="GO:0042398">
    <property type="term" value="P:modified amino acid biosynthetic process"/>
    <property type="evidence" value="ECO:0007669"/>
    <property type="project" value="InterPro"/>
</dbReference>
<dbReference type="InterPro" id="IPR011793">
    <property type="entry name" value="YbdK"/>
</dbReference>
<evidence type="ECO:0000256" key="4">
    <source>
        <dbReference type="ARBA" id="ARBA00048819"/>
    </source>
</evidence>
<evidence type="ECO:0000256" key="3">
    <source>
        <dbReference type="ARBA" id="ARBA00022840"/>
    </source>
</evidence>
<dbReference type="InterPro" id="IPR014746">
    <property type="entry name" value="Gln_synth/guanido_kin_cat_dom"/>
</dbReference>
<evidence type="ECO:0000256" key="2">
    <source>
        <dbReference type="ARBA" id="ARBA00022741"/>
    </source>
</evidence>
<dbReference type="NCBIfam" id="NF010041">
    <property type="entry name" value="PRK13517.1-1"/>
    <property type="match status" value="1"/>
</dbReference>
<dbReference type="EC" id="6.3.2.2" evidence="5"/>
<dbReference type="Proteomes" id="UP000252770">
    <property type="component" value="Unassembled WGS sequence"/>
</dbReference>